<feature type="compositionally biased region" description="Acidic residues" evidence="7">
    <location>
        <begin position="91"/>
        <end position="107"/>
    </location>
</feature>
<evidence type="ECO:0000256" key="1">
    <source>
        <dbReference type="ARBA" id="ARBA00009998"/>
    </source>
</evidence>
<comment type="subcellular location">
    <subcellularLocation>
        <location evidence="6">Cytoplasm</location>
    </subcellularLocation>
</comment>
<accession>A0ABN6H1M3</accession>
<dbReference type="EC" id="3.1.11.6" evidence="6"/>
<comment type="similarity">
    <text evidence="1 6">Belongs to the XseB family.</text>
</comment>
<keyword evidence="5 6" id="KW-0269">Exonuclease</keyword>
<dbReference type="Gene3D" id="1.10.287.1040">
    <property type="entry name" value="Exonuclease VII, small subunit"/>
    <property type="match status" value="1"/>
</dbReference>
<gene>
    <name evidence="6" type="primary">xseB</name>
    <name evidence="8" type="ORF">HAHE_13380</name>
</gene>
<protein>
    <recommendedName>
        <fullName evidence="6">Exodeoxyribonuclease 7 small subunit</fullName>
        <ecNumber evidence="6">3.1.11.6</ecNumber>
    </recommendedName>
    <alternativeName>
        <fullName evidence="6">Exodeoxyribonuclease VII small subunit</fullName>
        <shortName evidence="6">Exonuclease VII small subunit</shortName>
    </alternativeName>
</protein>
<dbReference type="EMBL" id="AP024702">
    <property type="protein sequence ID" value="BCX47430.1"/>
    <property type="molecule type" value="Genomic_DNA"/>
</dbReference>
<comment type="function">
    <text evidence="6">Bidirectionally degrades single-stranded DNA into large acid-insoluble oligonucleotides, which are then degraded further into small acid-soluble oligonucleotides.</text>
</comment>
<dbReference type="Proteomes" id="UP001374893">
    <property type="component" value="Chromosome"/>
</dbReference>
<evidence type="ECO:0000313" key="8">
    <source>
        <dbReference type="EMBL" id="BCX47430.1"/>
    </source>
</evidence>
<proteinExistence type="inferred from homology"/>
<dbReference type="NCBIfam" id="TIGR01280">
    <property type="entry name" value="xseB"/>
    <property type="match status" value="1"/>
</dbReference>
<reference evidence="8 9" key="1">
    <citation type="submission" date="2021-06" db="EMBL/GenBank/DDBJ databases">
        <title>Complete genome of Haloferula helveola possessing various polysaccharide degrading enzymes.</title>
        <authorList>
            <person name="Takami H."/>
            <person name="Huang C."/>
            <person name="Hamasaki K."/>
        </authorList>
    </citation>
    <scope>NUCLEOTIDE SEQUENCE [LARGE SCALE GENOMIC DNA]</scope>
    <source>
        <strain evidence="8 9">CN-1</strain>
    </source>
</reference>
<evidence type="ECO:0000256" key="6">
    <source>
        <dbReference type="HAMAP-Rule" id="MF_00337"/>
    </source>
</evidence>
<evidence type="ECO:0000256" key="7">
    <source>
        <dbReference type="SAM" id="MobiDB-lite"/>
    </source>
</evidence>
<organism evidence="8 9">
    <name type="scientific">Haloferula helveola</name>
    <dbReference type="NCBI Taxonomy" id="490095"/>
    <lineage>
        <taxon>Bacteria</taxon>
        <taxon>Pseudomonadati</taxon>
        <taxon>Verrucomicrobiota</taxon>
        <taxon>Verrucomicrobiia</taxon>
        <taxon>Verrucomicrobiales</taxon>
        <taxon>Verrucomicrobiaceae</taxon>
        <taxon>Haloferula</taxon>
    </lineage>
</organism>
<feature type="region of interest" description="Disordered" evidence="7">
    <location>
        <begin position="68"/>
        <end position="107"/>
    </location>
</feature>
<keyword evidence="2 6" id="KW-0963">Cytoplasm</keyword>
<keyword evidence="3 6" id="KW-0540">Nuclease</keyword>
<dbReference type="InterPro" id="IPR037004">
    <property type="entry name" value="Exonuc_VII_ssu_sf"/>
</dbReference>
<comment type="subunit">
    <text evidence="6">Heterooligomer composed of large and small subunits.</text>
</comment>
<comment type="catalytic activity">
    <reaction evidence="6">
        <text>Exonucleolytic cleavage in either 5'- to 3'- or 3'- to 5'-direction to yield nucleoside 5'-phosphates.</text>
        <dbReference type="EC" id="3.1.11.6"/>
    </reaction>
</comment>
<dbReference type="SUPFAM" id="SSF116842">
    <property type="entry name" value="XseB-like"/>
    <property type="match status" value="1"/>
</dbReference>
<evidence type="ECO:0000256" key="5">
    <source>
        <dbReference type="ARBA" id="ARBA00022839"/>
    </source>
</evidence>
<dbReference type="PANTHER" id="PTHR34137:SF1">
    <property type="entry name" value="EXODEOXYRIBONUCLEASE 7 SMALL SUBUNIT"/>
    <property type="match status" value="1"/>
</dbReference>
<evidence type="ECO:0000313" key="9">
    <source>
        <dbReference type="Proteomes" id="UP001374893"/>
    </source>
</evidence>
<keyword evidence="4 6" id="KW-0378">Hydrolase</keyword>
<keyword evidence="9" id="KW-1185">Reference proteome</keyword>
<dbReference type="RefSeq" id="WP_338689636.1">
    <property type="nucleotide sequence ID" value="NZ_AP024702.1"/>
</dbReference>
<evidence type="ECO:0000256" key="4">
    <source>
        <dbReference type="ARBA" id="ARBA00022801"/>
    </source>
</evidence>
<dbReference type="HAMAP" id="MF_00337">
    <property type="entry name" value="Exonuc_7_S"/>
    <property type="match status" value="1"/>
</dbReference>
<dbReference type="PANTHER" id="PTHR34137">
    <property type="entry name" value="EXODEOXYRIBONUCLEASE 7 SMALL SUBUNIT"/>
    <property type="match status" value="1"/>
</dbReference>
<dbReference type="InterPro" id="IPR003761">
    <property type="entry name" value="Exonuc_VII_S"/>
</dbReference>
<sequence length="107" mass="11843">MPRKKTASPAPEETSFEESIAELEAIVAAMEEESLPLEELVAKYEQGNRLLGRCEEVLNSARKRLKTIASRSREAESETPDDTGNPLTDDASADTDLSDDDDDIRLF</sequence>
<dbReference type="Pfam" id="PF02609">
    <property type="entry name" value="Exonuc_VII_S"/>
    <property type="match status" value="1"/>
</dbReference>
<evidence type="ECO:0000256" key="3">
    <source>
        <dbReference type="ARBA" id="ARBA00022722"/>
    </source>
</evidence>
<name>A0ABN6H1M3_9BACT</name>
<evidence type="ECO:0000256" key="2">
    <source>
        <dbReference type="ARBA" id="ARBA00022490"/>
    </source>
</evidence>